<gene>
    <name evidence="2" type="ORF">T12_11270</name>
</gene>
<dbReference type="Proteomes" id="UP000054783">
    <property type="component" value="Unassembled WGS sequence"/>
</dbReference>
<dbReference type="AlphaFoldDB" id="A0A0V0XMQ6"/>
<reference evidence="2 3" key="1">
    <citation type="submission" date="2015-01" db="EMBL/GenBank/DDBJ databases">
        <title>Evolution of Trichinella species and genotypes.</title>
        <authorList>
            <person name="Korhonen P.K."/>
            <person name="Edoardo P."/>
            <person name="Giuseppe L.R."/>
            <person name="Gasser R.B."/>
        </authorList>
    </citation>
    <scope>NUCLEOTIDE SEQUENCE [LARGE SCALE GENOMIC DNA]</scope>
    <source>
        <strain evidence="2">ISS2496</strain>
    </source>
</reference>
<name>A0A0V0XMQ6_9BILA</name>
<protein>
    <submittedName>
        <fullName evidence="2">Uncharacterized protein</fullName>
    </submittedName>
</protein>
<feature type="compositionally biased region" description="Basic and acidic residues" evidence="1">
    <location>
        <begin position="24"/>
        <end position="37"/>
    </location>
</feature>
<feature type="region of interest" description="Disordered" evidence="1">
    <location>
        <begin position="16"/>
        <end position="37"/>
    </location>
</feature>
<dbReference type="EMBL" id="JYDQ01004758">
    <property type="protein sequence ID" value="KRX89236.1"/>
    <property type="molecule type" value="Genomic_DNA"/>
</dbReference>
<sequence>MPSTCCTFHLRRTTGPSKYFNDTEETKEQHSKIASES</sequence>
<organism evidence="2 3">
    <name type="scientific">Trichinella patagoniensis</name>
    <dbReference type="NCBI Taxonomy" id="990121"/>
    <lineage>
        <taxon>Eukaryota</taxon>
        <taxon>Metazoa</taxon>
        <taxon>Ecdysozoa</taxon>
        <taxon>Nematoda</taxon>
        <taxon>Enoplea</taxon>
        <taxon>Dorylaimia</taxon>
        <taxon>Trichinellida</taxon>
        <taxon>Trichinellidae</taxon>
        <taxon>Trichinella</taxon>
    </lineage>
</organism>
<proteinExistence type="predicted"/>
<comment type="caution">
    <text evidence="2">The sequence shown here is derived from an EMBL/GenBank/DDBJ whole genome shotgun (WGS) entry which is preliminary data.</text>
</comment>
<evidence type="ECO:0000313" key="2">
    <source>
        <dbReference type="EMBL" id="KRX89236.1"/>
    </source>
</evidence>
<accession>A0A0V0XMQ6</accession>
<evidence type="ECO:0000256" key="1">
    <source>
        <dbReference type="SAM" id="MobiDB-lite"/>
    </source>
</evidence>
<keyword evidence="3" id="KW-1185">Reference proteome</keyword>
<evidence type="ECO:0000313" key="3">
    <source>
        <dbReference type="Proteomes" id="UP000054783"/>
    </source>
</evidence>